<keyword evidence="2 3" id="KW-0808">Transferase</keyword>
<dbReference type="PANTHER" id="PTHR13090:SF1">
    <property type="entry name" value="ARGININE-HYDROXYLASE NDUFAF5, MITOCHONDRIAL"/>
    <property type="match status" value="1"/>
</dbReference>
<dbReference type="Proteomes" id="UP000275232">
    <property type="component" value="Unassembled WGS sequence"/>
</dbReference>
<keyword evidence="1 3" id="KW-0489">Methyltransferase</keyword>
<accession>A0A3N5CUK8</accession>
<evidence type="ECO:0000256" key="2">
    <source>
        <dbReference type="ARBA" id="ARBA00022679"/>
    </source>
</evidence>
<reference evidence="3 4" key="1">
    <citation type="submission" date="2018-11" db="EMBL/GenBank/DDBJ databases">
        <title>Erythrobacter spongiae sp. nov., isolated from a marine sponge.</title>
        <authorList>
            <person name="Zhuang L."/>
            <person name="Luo L."/>
        </authorList>
    </citation>
    <scope>NUCLEOTIDE SEQUENCE [LARGE SCALE GENOMIC DNA]</scope>
    <source>
        <strain evidence="3 4">HN-E23</strain>
    </source>
</reference>
<proteinExistence type="predicted"/>
<organism evidence="3 4">
    <name type="scientific">Aurantiacibacter spongiae</name>
    <dbReference type="NCBI Taxonomy" id="2488860"/>
    <lineage>
        <taxon>Bacteria</taxon>
        <taxon>Pseudomonadati</taxon>
        <taxon>Pseudomonadota</taxon>
        <taxon>Alphaproteobacteria</taxon>
        <taxon>Sphingomonadales</taxon>
        <taxon>Erythrobacteraceae</taxon>
        <taxon>Aurantiacibacter</taxon>
    </lineage>
</organism>
<dbReference type="SUPFAM" id="SSF53335">
    <property type="entry name" value="S-adenosyl-L-methionine-dependent methyltransferases"/>
    <property type="match status" value="1"/>
</dbReference>
<dbReference type="RefSeq" id="WP_123877649.1">
    <property type="nucleotide sequence ID" value="NZ_RPFZ01000001.1"/>
</dbReference>
<dbReference type="OrthoDB" id="9793723at2"/>
<dbReference type="InterPro" id="IPR050602">
    <property type="entry name" value="Malonyl-ACP_OMT"/>
</dbReference>
<evidence type="ECO:0000313" key="3">
    <source>
        <dbReference type="EMBL" id="RPF70309.1"/>
    </source>
</evidence>
<dbReference type="Pfam" id="PF13489">
    <property type="entry name" value="Methyltransf_23"/>
    <property type="match status" value="1"/>
</dbReference>
<sequence length="256" mass="27771">MASPPPRIFSGARRRARRRRALALQHSVAEPARFVLDDMIEDVGERLAFLRHEPNRSMVVGDWSGQLAAGLPGEVLERDIAGPDALDFEHPWPVGDFDCVVVLGLLDTVNDLPGALIHIRESLAPDGLAIACFPGSGSLPALRHAMLAAEPDRPAARLHPMVDSRAGAQLLQRAGWRDPVVDSHDLTVRYSSLDRLIGDLREQGLGNVLADPAPPLGEAAMQRARAAFTDLADPQGRVSETFSILTLSGRRAKPRF</sequence>
<protein>
    <submittedName>
        <fullName evidence="3">Methyltransferase domain-containing protein</fullName>
    </submittedName>
</protein>
<dbReference type="Gene3D" id="3.40.50.150">
    <property type="entry name" value="Vaccinia Virus protein VP39"/>
    <property type="match status" value="1"/>
</dbReference>
<dbReference type="GO" id="GO:0008168">
    <property type="term" value="F:methyltransferase activity"/>
    <property type="evidence" value="ECO:0007669"/>
    <property type="project" value="UniProtKB-KW"/>
</dbReference>
<dbReference type="EMBL" id="RPFZ01000001">
    <property type="protein sequence ID" value="RPF70309.1"/>
    <property type="molecule type" value="Genomic_DNA"/>
</dbReference>
<dbReference type="PANTHER" id="PTHR13090">
    <property type="entry name" value="ARGININE-HYDROXYLASE NDUFAF5, MITOCHONDRIAL"/>
    <property type="match status" value="1"/>
</dbReference>
<evidence type="ECO:0000256" key="1">
    <source>
        <dbReference type="ARBA" id="ARBA00022603"/>
    </source>
</evidence>
<keyword evidence="4" id="KW-1185">Reference proteome</keyword>
<dbReference type="AlphaFoldDB" id="A0A3N5CUK8"/>
<dbReference type="InterPro" id="IPR029063">
    <property type="entry name" value="SAM-dependent_MTases_sf"/>
</dbReference>
<name>A0A3N5CUK8_9SPHN</name>
<comment type="caution">
    <text evidence="3">The sequence shown here is derived from an EMBL/GenBank/DDBJ whole genome shotgun (WGS) entry which is preliminary data.</text>
</comment>
<gene>
    <name evidence="3" type="ORF">EG799_00700</name>
</gene>
<evidence type="ECO:0000313" key="4">
    <source>
        <dbReference type="Proteomes" id="UP000275232"/>
    </source>
</evidence>
<dbReference type="GO" id="GO:0032259">
    <property type="term" value="P:methylation"/>
    <property type="evidence" value="ECO:0007669"/>
    <property type="project" value="UniProtKB-KW"/>
</dbReference>